<keyword evidence="3" id="KW-1185">Reference proteome</keyword>
<gene>
    <name evidence="2" type="ORF">TRFO_07921</name>
</gene>
<organism evidence="2 3">
    <name type="scientific">Tritrichomonas foetus</name>
    <dbReference type="NCBI Taxonomy" id="1144522"/>
    <lineage>
        <taxon>Eukaryota</taxon>
        <taxon>Metamonada</taxon>
        <taxon>Parabasalia</taxon>
        <taxon>Tritrichomonadida</taxon>
        <taxon>Tritrichomonadidae</taxon>
        <taxon>Tritrichomonas</taxon>
    </lineage>
</organism>
<dbReference type="VEuPathDB" id="TrichDB:TRFO_07921"/>
<sequence length="387" mass="44659">MNIQNNFVIKCSRILSFHNFMLFLLTLFQIWTVIEEGYHGRENIENETILIKLSSSTHAFLFSTDSFESIIIDNNTIPVSSFNSELGILIEGKESALIQTCHYISSNVSIWLIPKTLCDENSFYLFGEAQMKTKIELKHLFDSANSTFCGFVPAFNYFSNTKVNFGVKESNFPIISYLFSDNFSQYDIFSTGYSEKIIINRPFFIHYSIGNNHEQTDNTNIDLLLEREMFGPYLEVEGLGCVNDIIKVCNPDGCKKHENWVNDIEYKCNEDLLNLFQYFWIGLIIALALIIIVIIVFCICGCCACCFTVCAINRDKENRIKNDKGNLNQDNLNDQEIENNFNNYYYDPNANNYSDYPPTGYYVQPPQLIIPEPSYHPVELNNNIHYP</sequence>
<dbReference type="EMBL" id="MLAK01000949">
    <property type="protein sequence ID" value="OHT00579.1"/>
    <property type="molecule type" value="Genomic_DNA"/>
</dbReference>
<feature type="transmembrane region" description="Helical" evidence="1">
    <location>
        <begin position="278"/>
        <end position="311"/>
    </location>
</feature>
<evidence type="ECO:0000313" key="2">
    <source>
        <dbReference type="EMBL" id="OHT00579.1"/>
    </source>
</evidence>
<keyword evidence="1" id="KW-0812">Transmembrane</keyword>
<comment type="caution">
    <text evidence="2">The sequence shown here is derived from an EMBL/GenBank/DDBJ whole genome shotgun (WGS) entry which is preliminary data.</text>
</comment>
<name>A0A1J4JNC8_9EUKA</name>
<feature type="transmembrane region" description="Helical" evidence="1">
    <location>
        <begin position="12"/>
        <end position="34"/>
    </location>
</feature>
<evidence type="ECO:0000313" key="3">
    <source>
        <dbReference type="Proteomes" id="UP000179807"/>
    </source>
</evidence>
<reference evidence="2" key="1">
    <citation type="submission" date="2016-10" db="EMBL/GenBank/DDBJ databases">
        <authorList>
            <person name="Benchimol M."/>
            <person name="Almeida L.G."/>
            <person name="Vasconcelos A.T."/>
            <person name="Perreira-Neves A."/>
            <person name="Rosa I.A."/>
            <person name="Tasca T."/>
            <person name="Bogo M.R."/>
            <person name="de Souza W."/>
        </authorList>
    </citation>
    <scope>NUCLEOTIDE SEQUENCE [LARGE SCALE GENOMIC DNA]</scope>
    <source>
        <strain evidence="2">K</strain>
    </source>
</reference>
<dbReference type="RefSeq" id="XP_068353715.1">
    <property type="nucleotide sequence ID" value="XM_068493983.1"/>
</dbReference>
<keyword evidence="1" id="KW-1133">Transmembrane helix</keyword>
<evidence type="ECO:0000256" key="1">
    <source>
        <dbReference type="SAM" id="Phobius"/>
    </source>
</evidence>
<dbReference type="GeneID" id="94828687"/>
<accession>A0A1J4JNC8</accession>
<protein>
    <submittedName>
        <fullName evidence="2">Uncharacterized protein</fullName>
    </submittedName>
</protein>
<dbReference type="AlphaFoldDB" id="A0A1J4JNC8"/>
<dbReference type="Proteomes" id="UP000179807">
    <property type="component" value="Unassembled WGS sequence"/>
</dbReference>
<proteinExistence type="predicted"/>
<keyword evidence="1" id="KW-0472">Membrane</keyword>